<dbReference type="InterPro" id="IPR023393">
    <property type="entry name" value="START-like_dom_sf"/>
</dbReference>
<dbReference type="Pfam" id="PF10604">
    <property type="entry name" value="Polyketide_cyc2"/>
    <property type="match status" value="1"/>
</dbReference>
<dbReference type="RefSeq" id="WP_132575479.1">
    <property type="nucleotide sequence ID" value="NZ_CBCSGL010000079.1"/>
</dbReference>
<comment type="caution">
    <text evidence="1">The sequence shown here is derived from an EMBL/GenBank/DDBJ whole genome shotgun (WGS) entry which is preliminary data.</text>
</comment>
<dbReference type="SUPFAM" id="SSF55961">
    <property type="entry name" value="Bet v1-like"/>
    <property type="match status" value="1"/>
</dbReference>
<evidence type="ECO:0000313" key="2">
    <source>
        <dbReference type="Proteomes" id="UP000295110"/>
    </source>
</evidence>
<keyword evidence="2" id="KW-1185">Reference proteome</keyword>
<sequence length="161" mass="18545">MPQNAYFDLVSHWRLDAPAPQVWRAITETEHWPRWWPGVVEVQRLRNGDEAGVGRVQRLTFRTGLGYRLRLELEVTEVKREERLRARAAGTLAGEGIWLLHQALPEAGGHTDVTFVWRVMLPPGPLRWAAPLLAPLFRWNHKRVMRAGRIGLMGYLARTRG</sequence>
<name>A0A4R3UJB2_ROSSA</name>
<evidence type="ECO:0000313" key="1">
    <source>
        <dbReference type="EMBL" id="TCU89682.1"/>
    </source>
</evidence>
<dbReference type="AlphaFoldDB" id="A0A4R3UJB2"/>
<dbReference type="OrthoDB" id="5402478at2"/>
<accession>A0A4R3UJB2</accession>
<dbReference type="Proteomes" id="UP000295110">
    <property type="component" value="Unassembled WGS sequence"/>
</dbReference>
<gene>
    <name evidence="1" type="ORF">EV671_103413</name>
</gene>
<proteinExistence type="predicted"/>
<protein>
    <submittedName>
        <fullName evidence="1">Polyketide cyclase/dehydrase/lipid transport protein</fullName>
    </submittedName>
</protein>
<organism evidence="1 2">
    <name type="scientific">Roseateles saccharophilus</name>
    <name type="common">Pseudomonas saccharophila</name>
    <dbReference type="NCBI Taxonomy" id="304"/>
    <lineage>
        <taxon>Bacteria</taxon>
        <taxon>Pseudomonadati</taxon>
        <taxon>Pseudomonadota</taxon>
        <taxon>Betaproteobacteria</taxon>
        <taxon>Burkholderiales</taxon>
        <taxon>Sphaerotilaceae</taxon>
        <taxon>Roseateles</taxon>
    </lineage>
</organism>
<dbReference type="InterPro" id="IPR019587">
    <property type="entry name" value="Polyketide_cyclase/dehydratase"/>
</dbReference>
<dbReference type="Gene3D" id="3.30.530.20">
    <property type="match status" value="1"/>
</dbReference>
<reference evidence="1 2" key="1">
    <citation type="submission" date="2019-03" db="EMBL/GenBank/DDBJ databases">
        <title>Genomic Encyclopedia of Type Strains, Phase IV (KMG-IV): sequencing the most valuable type-strain genomes for metagenomic binning, comparative biology and taxonomic classification.</title>
        <authorList>
            <person name="Goeker M."/>
        </authorList>
    </citation>
    <scope>NUCLEOTIDE SEQUENCE [LARGE SCALE GENOMIC DNA]</scope>
    <source>
        <strain evidence="1 2">DSM 654</strain>
    </source>
</reference>
<dbReference type="EMBL" id="SMBU01000034">
    <property type="protein sequence ID" value="TCU89682.1"/>
    <property type="molecule type" value="Genomic_DNA"/>
</dbReference>